<dbReference type="InterPro" id="IPR020557">
    <property type="entry name" value="Fumarate_lyase_CS"/>
</dbReference>
<evidence type="ECO:0000259" key="6">
    <source>
        <dbReference type="Pfam" id="PF00206"/>
    </source>
</evidence>
<comment type="function">
    <text evidence="5">Involved in the TCA cycle. Catalyzes the stereospecific interconversion of fumarate to L-malate.</text>
</comment>
<feature type="binding site" description="in site B" evidence="5">
    <location>
        <begin position="126"/>
        <end position="129"/>
    </location>
    <ligand>
        <name>substrate</name>
    </ligand>
</feature>
<proteinExistence type="inferred from homology"/>
<dbReference type="PANTHER" id="PTHR11444:SF22">
    <property type="entry name" value="FUMARATE HYDRATASE CLASS II"/>
    <property type="match status" value="1"/>
</dbReference>
<comment type="subunit">
    <text evidence="5">Homotetramer.</text>
</comment>
<keyword evidence="4 5" id="KW-0456">Lyase</keyword>
<evidence type="ECO:0000256" key="2">
    <source>
        <dbReference type="ARBA" id="ARBA00022490"/>
    </source>
</evidence>
<dbReference type="Gene3D" id="1.10.275.10">
    <property type="entry name" value="Fumarase/aspartase (N-terminal domain)"/>
    <property type="match status" value="1"/>
</dbReference>
<evidence type="ECO:0000259" key="7">
    <source>
        <dbReference type="Pfam" id="PF10415"/>
    </source>
</evidence>
<name>A0ABN0WET9_9ACTN</name>
<feature type="active site" description="Proton donor/acceptor" evidence="5">
    <location>
        <position position="185"/>
    </location>
</feature>
<feature type="domain" description="Fumarate lyase N-terminal" evidence="6">
    <location>
        <begin position="15"/>
        <end position="339"/>
    </location>
</feature>
<reference evidence="8 9" key="1">
    <citation type="journal article" date="2019" name="Int. J. Syst. Evol. Microbiol.">
        <title>The Global Catalogue of Microorganisms (GCM) 10K type strain sequencing project: providing services to taxonomists for standard genome sequencing and annotation.</title>
        <authorList>
            <consortium name="The Broad Institute Genomics Platform"/>
            <consortium name="The Broad Institute Genome Sequencing Center for Infectious Disease"/>
            <person name="Wu L."/>
            <person name="Ma J."/>
        </authorList>
    </citation>
    <scope>NUCLEOTIDE SEQUENCE [LARGE SCALE GENOMIC DNA]</scope>
    <source>
        <strain evidence="8 9">JCM 4565</strain>
    </source>
</reference>
<dbReference type="Gene3D" id="1.20.200.10">
    <property type="entry name" value="Fumarase/aspartase (Central domain)"/>
    <property type="match status" value="1"/>
</dbReference>
<feature type="binding site" evidence="5">
    <location>
        <begin position="101"/>
        <end position="103"/>
    </location>
    <ligand>
        <name>substrate</name>
    </ligand>
</feature>
<dbReference type="Proteomes" id="UP001500063">
    <property type="component" value="Unassembled WGS sequence"/>
</dbReference>
<dbReference type="SUPFAM" id="SSF48557">
    <property type="entry name" value="L-aspartase-like"/>
    <property type="match status" value="1"/>
</dbReference>
<evidence type="ECO:0000256" key="1">
    <source>
        <dbReference type="ARBA" id="ARBA00009084"/>
    </source>
</evidence>
<comment type="caution">
    <text evidence="8">The sequence shown here is derived from an EMBL/GenBank/DDBJ whole genome shotgun (WGS) entry which is preliminary data.</text>
</comment>
<evidence type="ECO:0000256" key="4">
    <source>
        <dbReference type="ARBA" id="ARBA00023239"/>
    </source>
</evidence>
<dbReference type="PRINTS" id="PR00145">
    <property type="entry name" value="ARGSUCLYASE"/>
</dbReference>
<evidence type="ECO:0000256" key="5">
    <source>
        <dbReference type="HAMAP-Rule" id="MF_00743"/>
    </source>
</evidence>
<feature type="binding site" evidence="5">
    <location>
        <begin position="321"/>
        <end position="323"/>
    </location>
    <ligand>
        <name>substrate</name>
    </ligand>
</feature>
<feature type="site" description="Important for catalytic activity" evidence="5">
    <location>
        <position position="328"/>
    </location>
</feature>
<dbReference type="InterPro" id="IPR022761">
    <property type="entry name" value="Fumarate_lyase_N"/>
</dbReference>
<accession>A0ABN0WET9</accession>
<keyword evidence="3 5" id="KW-0816">Tricarboxylic acid cycle</keyword>
<feature type="binding site" evidence="5">
    <location>
        <position position="184"/>
    </location>
    <ligand>
        <name>substrate</name>
    </ligand>
</feature>
<evidence type="ECO:0000256" key="3">
    <source>
        <dbReference type="ARBA" id="ARBA00022532"/>
    </source>
</evidence>
<dbReference type="EMBL" id="BAAABW010000004">
    <property type="protein sequence ID" value="GAA0334821.1"/>
    <property type="molecule type" value="Genomic_DNA"/>
</dbReference>
<dbReference type="Pfam" id="PF00206">
    <property type="entry name" value="Lyase_1"/>
    <property type="match status" value="1"/>
</dbReference>
<keyword evidence="9" id="KW-1185">Reference proteome</keyword>
<dbReference type="PRINTS" id="PR00149">
    <property type="entry name" value="FUMRATELYASE"/>
</dbReference>
<evidence type="ECO:0000313" key="9">
    <source>
        <dbReference type="Proteomes" id="UP001500063"/>
    </source>
</evidence>
<comment type="miscellaneous">
    <text evidence="5">There are 2 substrate-binding sites: the catalytic A site, and the non-catalytic B site that may play a role in the transfer of substrate or product between the active site and the solvent. Alternatively, the B site may bind allosteric effectors.</text>
</comment>
<dbReference type="NCBIfam" id="NF008909">
    <property type="entry name" value="PRK12273.1"/>
    <property type="match status" value="1"/>
</dbReference>
<sequence>MTDSEQYRTEHDSMGEVRVPAHAKWRAQTQRAVENFPVSGQRLERAHIEALARIKAAAAKVNAELGVIDKDVAEAVAEAADEVAAGRWDDHFPIDVFQTGSGTSSNMNANEVIATLATERLGRDVHPNDHVNASQSSNDVFPSSIHIAATAAVTGDLVPALEHLAEALERKAAEFADVVKSGRTHLMDATPVTLGQEFGGHAAQVRYGVERLHASLPRLAELPLGGTAVGTGINTPAGFSAAVIAEVARTTGLPLTEARDHFEAQGARDGLVETSGQLRTIAVGLTKISNDLRWMSSGPRTGLAEIALPDLQPGSSIMPGKVNPVIPEAVLMVAAQVIGNDATVATAGAAGNFELNVMLPVMAKNLLESVRLLANASRLLADRTVDGITANVERAREYAESSPSVVTPLNRYIGYEEAAKVAKKSLAERKTIRDVVLESGYVERGLLTREELDAALDVLRMTRP</sequence>
<comment type="catalytic activity">
    <reaction evidence="5">
        <text>(S)-malate = fumarate + H2O</text>
        <dbReference type="Rhea" id="RHEA:12460"/>
        <dbReference type="ChEBI" id="CHEBI:15377"/>
        <dbReference type="ChEBI" id="CHEBI:15589"/>
        <dbReference type="ChEBI" id="CHEBI:29806"/>
        <dbReference type="EC" id="4.2.1.2"/>
    </reaction>
</comment>
<dbReference type="InterPro" id="IPR018951">
    <property type="entry name" value="Fumarase_C_C"/>
</dbReference>
<dbReference type="PANTHER" id="PTHR11444">
    <property type="entry name" value="ASPARTATEAMMONIA/ARGININOSUCCINATE/ADENYLOSUCCINATE LYASE"/>
    <property type="match status" value="1"/>
</dbReference>
<feature type="active site" evidence="5">
    <location>
        <position position="315"/>
    </location>
</feature>
<dbReference type="Pfam" id="PF10415">
    <property type="entry name" value="FumaraseC_C"/>
    <property type="match status" value="1"/>
</dbReference>
<gene>
    <name evidence="5" type="primary">fumC</name>
    <name evidence="8" type="ORF">GCM10010319_08460</name>
</gene>
<dbReference type="InterPro" id="IPR024083">
    <property type="entry name" value="Fumarase/histidase_N"/>
</dbReference>
<feature type="domain" description="Fumarase C C-terminal" evidence="7">
    <location>
        <begin position="406"/>
        <end position="463"/>
    </location>
</feature>
<keyword evidence="2 5" id="KW-0963">Cytoplasm</keyword>
<dbReference type="Gene3D" id="1.10.40.30">
    <property type="entry name" value="Fumarase/aspartase (C-terminal domain)"/>
    <property type="match status" value="1"/>
</dbReference>
<dbReference type="InterPro" id="IPR008948">
    <property type="entry name" value="L-Aspartase-like"/>
</dbReference>
<dbReference type="InterPro" id="IPR000362">
    <property type="entry name" value="Fumarate_lyase_fam"/>
</dbReference>
<organism evidence="8 9">
    <name type="scientific">Streptomyces blastmyceticus</name>
    <dbReference type="NCBI Taxonomy" id="68180"/>
    <lineage>
        <taxon>Bacteria</taxon>
        <taxon>Bacillati</taxon>
        <taxon>Actinomycetota</taxon>
        <taxon>Actinomycetes</taxon>
        <taxon>Kitasatosporales</taxon>
        <taxon>Streptomycetaceae</taxon>
        <taxon>Streptomyces</taxon>
    </lineage>
</organism>
<feature type="binding site" evidence="5">
    <location>
        <position position="316"/>
    </location>
    <ligand>
        <name>substrate</name>
    </ligand>
</feature>
<dbReference type="InterPro" id="IPR005677">
    <property type="entry name" value="Fum_hydII"/>
</dbReference>
<protein>
    <recommendedName>
        <fullName evidence="5">Fumarate hydratase class II</fullName>
        <shortName evidence="5">Fumarase C</shortName>
        <ecNumber evidence="5">4.2.1.2</ecNumber>
    </recommendedName>
    <alternativeName>
        <fullName evidence="5">Aerobic fumarase</fullName>
    </alternativeName>
    <alternativeName>
        <fullName evidence="5">Iron-independent fumarase</fullName>
    </alternativeName>
</protein>
<comment type="similarity">
    <text evidence="1 5">Belongs to the class-II fumarase/aspartase family. Fumarase subfamily.</text>
</comment>
<dbReference type="HAMAP" id="MF_00743">
    <property type="entry name" value="FumaraseC"/>
    <property type="match status" value="1"/>
</dbReference>
<feature type="binding site" evidence="5">
    <location>
        <begin position="136"/>
        <end position="138"/>
    </location>
    <ligand>
        <name>substrate</name>
    </ligand>
</feature>
<dbReference type="PROSITE" id="PS00163">
    <property type="entry name" value="FUMARATE_LYASES"/>
    <property type="match status" value="1"/>
</dbReference>
<comment type="pathway">
    <text evidence="5">Carbohydrate metabolism; tricarboxylic acid cycle; (S)-malate from fumarate: step 1/1.</text>
</comment>
<evidence type="ECO:0000313" key="8">
    <source>
        <dbReference type="EMBL" id="GAA0334821.1"/>
    </source>
</evidence>
<dbReference type="RefSeq" id="WP_344116160.1">
    <property type="nucleotide sequence ID" value="NZ_BAAABW010000004.1"/>
</dbReference>
<comment type="subcellular location">
    <subcellularLocation>
        <location evidence="5">Cytoplasm</location>
    </subcellularLocation>
</comment>
<dbReference type="EC" id="4.2.1.2" evidence="5"/>